<feature type="compositionally biased region" description="Basic and acidic residues" evidence="2">
    <location>
        <begin position="58"/>
        <end position="78"/>
    </location>
</feature>
<evidence type="ECO:0000313" key="4">
    <source>
        <dbReference type="EMBL" id="KAF4148099.1"/>
    </source>
</evidence>
<dbReference type="AlphaFoldDB" id="A0A8S9VA68"/>
<dbReference type="GO" id="GO:0003691">
    <property type="term" value="F:double-stranded telomeric DNA binding"/>
    <property type="evidence" value="ECO:0007669"/>
    <property type="project" value="TreeGrafter"/>
</dbReference>
<feature type="coiled-coil region" evidence="1">
    <location>
        <begin position="114"/>
        <end position="155"/>
    </location>
</feature>
<dbReference type="PANTHER" id="PTHR18867:SF12">
    <property type="entry name" value="DNA REPAIR PROTEIN RAD50"/>
    <property type="match status" value="1"/>
</dbReference>
<accession>A0A8S9VA68</accession>
<reference evidence="4" key="1">
    <citation type="submission" date="2020-03" db="EMBL/GenBank/DDBJ databases">
        <title>Hybrid Assembly of Korean Phytophthora infestans isolates.</title>
        <authorList>
            <person name="Prokchorchik M."/>
            <person name="Lee Y."/>
            <person name="Seo J."/>
            <person name="Cho J.-H."/>
            <person name="Park Y.-E."/>
            <person name="Jang D.-C."/>
            <person name="Im J.-S."/>
            <person name="Choi J.-G."/>
            <person name="Park H.-J."/>
            <person name="Lee G.-B."/>
            <person name="Lee Y.-G."/>
            <person name="Hong S.-Y."/>
            <person name="Cho K."/>
            <person name="Sohn K.H."/>
        </authorList>
    </citation>
    <scope>NUCLEOTIDE SEQUENCE</scope>
    <source>
        <strain evidence="4">KR_2_A2</strain>
    </source>
</reference>
<comment type="caution">
    <text evidence="4">The sequence shown here is derived from an EMBL/GenBank/DDBJ whole genome shotgun (WGS) entry which is preliminary data.</text>
</comment>
<feature type="compositionally biased region" description="Polar residues" evidence="2">
    <location>
        <begin position="44"/>
        <end position="55"/>
    </location>
</feature>
<dbReference type="GO" id="GO:0030870">
    <property type="term" value="C:Mre11 complex"/>
    <property type="evidence" value="ECO:0007669"/>
    <property type="project" value="TreeGrafter"/>
</dbReference>
<dbReference type="GO" id="GO:0007004">
    <property type="term" value="P:telomere maintenance via telomerase"/>
    <property type="evidence" value="ECO:0007669"/>
    <property type="project" value="TreeGrafter"/>
</dbReference>
<feature type="compositionally biased region" description="Basic and acidic residues" evidence="2">
    <location>
        <begin position="174"/>
        <end position="185"/>
    </location>
</feature>
<feature type="region of interest" description="Disordered" evidence="2">
    <location>
        <begin position="43"/>
        <end position="82"/>
    </location>
</feature>
<dbReference type="GO" id="GO:0043047">
    <property type="term" value="F:single-stranded telomeric DNA binding"/>
    <property type="evidence" value="ECO:0007669"/>
    <property type="project" value="TreeGrafter"/>
</dbReference>
<gene>
    <name evidence="4" type="ORF">GN958_ATG02707</name>
</gene>
<dbReference type="GO" id="GO:0070192">
    <property type="term" value="P:chromosome organization involved in meiotic cell cycle"/>
    <property type="evidence" value="ECO:0007669"/>
    <property type="project" value="TreeGrafter"/>
</dbReference>
<dbReference type="Proteomes" id="UP000704712">
    <property type="component" value="Unassembled WGS sequence"/>
</dbReference>
<evidence type="ECO:0000256" key="1">
    <source>
        <dbReference type="SAM" id="Coils"/>
    </source>
</evidence>
<feature type="region of interest" description="Disordered" evidence="2">
    <location>
        <begin position="167"/>
        <end position="188"/>
    </location>
</feature>
<evidence type="ECO:0000313" key="5">
    <source>
        <dbReference type="Proteomes" id="UP000704712"/>
    </source>
</evidence>
<dbReference type="GO" id="GO:0000722">
    <property type="term" value="P:telomere maintenance via recombination"/>
    <property type="evidence" value="ECO:0007669"/>
    <property type="project" value="TreeGrafter"/>
</dbReference>
<feature type="chain" id="PRO_5035836634" description="Secreted RxLR effector peptide protein" evidence="3">
    <location>
        <begin position="21"/>
        <end position="354"/>
    </location>
</feature>
<name>A0A8S9VA68_PHYIN</name>
<keyword evidence="1" id="KW-0175">Coiled coil</keyword>
<sequence>MKFTTLAVTTLVAVASAASANDYQPALRALAVPEPVAPVAAEHNVQQPASPTASVDATGKEATHTDNEDGDEKKKKEWGGGGFGWGGPWGGCGNWGRCGGWGGWGGFGGWKCWRKEEKLRLETQRKEYDEAVKEQNRLREQENALKEACAKMKKTEPEVGRVVRAISPQRQTRRKEASEQLHGQRSELQQRQGDFRVFSDKCKQGQHGELDKLERQVQALSDSIAQTKQREDTAVQASADLVPQMQSAQTNLSPNEVGKRQIQDNIDYRELQKQLEKMRAEVADLQNHIGKLPSLDDVNDRVESADAALSSAEHSASVMVGKRQQLLEELRVQKAKLRVPTLKDVEEKYRHKLI</sequence>
<evidence type="ECO:0000256" key="3">
    <source>
        <dbReference type="SAM" id="SignalP"/>
    </source>
</evidence>
<evidence type="ECO:0008006" key="6">
    <source>
        <dbReference type="Google" id="ProtNLM"/>
    </source>
</evidence>
<keyword evidence="3" id="KW-0732">Signal</keyword>
<dbReference type="GO" id="GO:0006302">
    <property type="term" value="P:double-strand break repair"/>
    <property type="evidence" value="ECO:0007669"/>
    <property type="project" value="TreeGrafter"/>
</dbReference>
<organism evidence="4 5">
    <name type="scientific">Phytophthora infestans</name>
    <name type="common">Potato late blight agent</name>
    <name type="synonym">Botrytis infestans</name>
    <dbReference type="NCBI Taxonomy" id="4787"/>
    <lineage>
        <taxon>Eukaryota</taxon>
        <taxon>Sar</taxon>
        <taxon>Stramenopiles</taxon>
        <taxon>Oomycota</taxon>
        <taxon>Peronosporomycetes</taxon>
        <taxon>Peronosporales</taxon>
        <taxon>Peronosporaceae</taxon>
        <taxon>Phytophthora</taxon>
    </lineage>
</organism>
<dbReference type="EMBL" id="JAACNO010000356">
    <property type="protein sequence ID" value="KAF4148099.1"/>
    <property type="molecule type" value="Genomic_DNA"/>
</dbReference>
<evidence type="ECO:0000256" key="2">
    <source>
        <dbReference type="SAM" id="MobiDB-lite"/>
    </source>
</evidence>
<protein>
    <recommendedName>
        <fullName evidence="6">Secreted RxLR effector peptide protein</fullName>
    </recommendedName>
</protein>
<proteinExistence type="predicted"/>
<dbReference type="GO" id="GO:0000794">
    <property type="term" value="C:condensed nuclear chromosome"/>
    <property type="evidence" value="ECO:0007669"/>
    <property type="project" value="TreeGrafter"/>
</dbReference>
<dbReference type="PANTHER" id="PTHR18867">
    <property type="entry name" value="RAD50"/>
    <property type="match status" value="1"/>
</dbReference>
<dbReference type="GO" id="GO:0051880">
    <property type="term" value="F:G-quadruplex DNA binding"/>
    <property type="evidence" value="ECO:0007669"/>
    <property type="project" value="TreeGrafter"/>
</dbReference>
<feature type="coiled-coil region" evidence="1">
    <location>
        <begin position="203"/>
        <end position="230"/>
    </location>
</feature>
<feature type="signal peptide" evidence="3">
    <location>
        <begin position="1"/>
        <end position="20"/>
    </location>
</feature>